<dbReference type="GO" id="GO:0016020">
    <property type="term" value="C:membrane"/>
    <property type="evidence" value="ECO:0007669"/>
    <property type="project" value="UniProtKB-SubCell"/>
</dbReference>
<dbReference type="Pfam" id="PF01794">
    <property type="entry name" value="Ferric_reduct"/>
    <property type="match status" value="1"/>
</dbReference>
<feature type="transmembrane region" description="Helical" evidence="13">
    <location>
        <begin position="7"/>
        <end position="27"/>
    </location>
</feature>
<dbReference type="PANTHER" id="PTHR47354:SF8">
    <property type="entry name" value="1,2-PHENYLACETYL-COA EPOXIDASE, SUBUNIT E"/>
    <property type="match status" value="1"/>
</dbReference>
<dbReference type="GO" id="GO:0051537">
    <property type="term" value="F:2 iron, 2 sulfur cluster binding"/>
    <property type="evidence" value="ECO:0007669"/>
    <property type="project" value="UniProtKB-KW"/>
</dbReference>
<keyword evidence="3" id="KW-0285">Flavoprotein</keyword>
<keyword evidence="4 13" id="KW-0812">Transmembrane</keyword>
<dbReference type="InterPro" id="IPR050415">
    <property type="entry name" value="MRET"/>
</dbReference>
<keyword evidence="11" id="KW-0411">Iron-sulfur</keyword>
<keyword evidence="8 13" id="KW-1133">Transmembrane helix</keyword>
<keyword evidence="6" id="KW-0479">Metal-binding</keyword>
<dbReference type="PROSITE" id="PS51384">
    <property type="entry name" value="FAD_FR"/>
    <property type="match status" value="1"/>
</dbReference>
<evidence type="ECO:0000259" key="14">
    <source>
        <dbReference type="PROSITE" id="PS51384"/>
    </source>
</evidence>
<evidence type="ECO:0000256" key="13">
    <source>
        <dbReference type="SAM" id="Phobius"/>
    </source>
</evidence>
<sequence length="446" mass="49637">MRNLRLTFWGLAALVTMLWLLADLSIFRSSGFFAIRSAAVQYSGALAIACMSVAMMLAIRPRWPEHGLGGLDKMYRLHKWLGIAALVTAIAHWLWAKGPKWAVGWGWLERPSRGPQPPASNPVEALFASLRHTAEGLGEWAFYAVVALIAVALIQRIPYRFFYRTHRLLALAYLVLVFHAVILTTFSYWLSPYGLTLAALLACGTGAAILILSRRAGRDRQVPGRIAAIHHYPGVRALETIVDMGEGWPGHRPGQFAFAVSDPAEGPHPYTIASAWREDERRITFITKGLGDHTRRLPEKLHVGQEIRIEGPYGCFTFDDDSARQIWIGGGIGITPFIARMKYLAQSPEGARAEIDLFHCTAEVDEEALGKLQADAAAAHIRLHVLVDARDGRLDGERIRAAVPEWREASLWFCGPLGFGETLRRDFAALGFPVAKRFHQELFAMR</sequence>
<comment type="cofactor">
    <cofactor evidence="1">
        <name>FAD</name>
        <dbReference type="ChEBI" id="CHEBI:57692"/>
    </cofactor>
</comment>
<evidence type="ECO:0000256" key="1">
    <source>
        <dbReference type="ARBA" id="ARBA00001974"/>
    </source>
</evidence>
<dbReference type="InterPro" id="IPR017927">
    <property type="entry name" value="FAD-bd_FR_type"/>
</dbReference>
<comment type="subcellular location">
    <subcellularLocation>
        <location evidence="2">Membrane</location>
        <topology evidence="2">Multi-pass membrane protein</topology>
    </subcellularLocation>
</comment>
<feature type="transmembrane region" description="Helical" evidence="13">
    <location>
        <begin position="80"/>
        <end position="96"/>
    </location>
</feature>
<name>A0A1T5ERW2_9SPHN</name>
<dbReference type="InterPro" id="IPR013130">
    <property type="entry name" value="Fe3_Rdtase_TM_dom"/>
</dbReference>
<evidence type="ECO:0000256" key="10">
    <source>
        <dbReference type="ARBA" id="ARBA00023004"/>
    </source>
</evidence>
<dbReference type="Gene3D" id="3.40.50.80">
    <property type="entry name" value="Nucleotide-binding domain of ferredoxin-NADP reductase (FNR) module"/>
    <property type="match status" value="1"/>
</dbReference>
<keyword evidence="7" id="KW-0274">FAD</keyword>
<dbReference type="CDD" id="cd06198">
    <property type="entry name" value="FNR_like_3"/>
    <property type="match status" value="1"/>
</dbReference>
<dbReference type="SUPFAM" id="SSF63380">
    <property type="entry name" value="Riboflavin synthase domain-like"/>
    <property type="match status" value="1"/>
</dbReference>
<feature type="transmembrane region" description="Helical" evidence="13">
    <location>
        <begin position="195"/>
        <end position="212"/>
    </location>
</feature>
<gene>
    <name evidence="15" type="ORF">SAMN06295937_102438</name>
</gene>
<dbReference type="GO" id="GO:0050660">
    <property type="term" value="F:flavin adenine dinucleotide binding"/>
    <property type="evidence" value="ECO:0007669"/>
    <property type="project" value="TreeGrafter"/>
</dbReference>
<organism evidence="15 16">
    <name type="scientific">Sphingopyxis flava</name>
    <dbReference type="NCBI Taxonomy" id="1507287"/>
    <lineage>
        <taxon>Bacteria</taxon>
        <taxon>Pseudomonadati</taxon>
        <taxon>Pseudomonadota</taxon>
        <taxon>Alphaproteobacteria</taxon>
        <taxon>Sphingomonadales</taxon>
        <taxon>Sphingomonadaceae</taxon>
        <taxon>Sphingopyxis</taxon>
    </lineage>
</organism>
<feature type="transmembrane region" description="Helical" evidence="13">
    <location>
        <begin position="39"/>
        <end position="59"/>
    </location>
</feature>
<dbReference type="SUPFAM" id="SSF52343">
    <property type="entry name" value="Ferredoxin reductase-like, C-terminal NADP-linked domain"/>
    <property type="match status" value="1"/>
</dbReference>
<evidence type="ECO:0000256" key="11">
    <source>
        <dbReference type="ARBA" id="ARBA00023014"/>
    </source>
</evidence>
<feature type="transmembrane region" description="Helical" evidence="13">
    <location>
        <begin position="169"/>
        <end position="189"/>
    </location>
</feature>
<protein>
    <submittedName>
        <fullName evidence="15">Predicted ferric reductase</fullName>
    </submittedName>
</protein>
<dbReference type="GO" id="GO:0016491">
    <property type="term" value="F:oxidoreductase activity"/>
    <property type="evidence" value="ECO:0007669"/>
    <property type="project" value="UniProtKB-KW"/>
</dbReference>
<evidence type="ECO:0000256" key="8">
    <source>
        <dbReference type="ARBA" id="ARBA00022989"/>
    </source>
</evidence>
<dbReference type="InterPro" id="IPR017938">
    <property type="entry name" value="Riboflavin_synthase-like_b-brl"/>
</dbReference>
<proteinExistence type="predicted"/>
<dbReference type="PANTHER" id="PTHR47354">
    <property type="entry name" value="NADH OXIDOREDUCTASE HCR"/>
    <property type="match status" value="1"/>
</dbReference>
<dbReference type="EMBL" id="FUYP01000024">
    <property type="protein sequence ID" value="SKB86656.1"/>
    <property type="molecule type" value="Genomic_DNA"/>
</dbReference>
<dbReference type="PRINTS" id="PR00409">
    <property type="entry name" value="PHDIOXRDTASE"/>
</dbReference>
<dbReference type="Proteomes" id="UP000190044">
    <property type="component" value="Unassembled WGS sequence"/>
</dbReference>
<keyword evidence="10" id="KW-0408">Iron</keyword>
<feature type="transmembrane region" description="Helical" evidence="13">
    <location>
        <begin position="140"/>
        <end position="157"/>
    </location>
</feature>
<dbReference type="OrthoDB" id="9786134at2"/>
<evidence type="ECO:0000256" key="7">
    <source>
        <dbReference type="ARBA" id="ARBA00022827"/>
    </source>
</evidence>
<evidence type="ECO:0000256" key="4">
    <source>
        <dbReference type="ARBA" id="ARBA00022692"/>
    </source>
</evidence>
<keyword evidence="16" id="KW-1185">Reference proteome</keyword>
<evidence type="ECO:0000256" key="9">
    <source>
        <dbReference type="ARBA" id="ARBA00023002"/>
    </source>
</evidence>
<feature type="domain" description="FAD-binding FR-type" evidence="14">
    <location>
        <begin position="219"/>
        <end position="319"/>
    </location>
</feature>
<evidence type="ECO:0000256" key="5">
    <source>
        <dbReference type="ARBA" id="ARBA00022714"/>
    </source>
</evidence>
<evidence type="ECO:0000256" key="2">
    <source>
        <dbReference type="ARBA" id="ARBA00004141"/>
    </source>
</evidence>
<dbReference type="Gene3D" id="2.40.30.10">
    <property type="entry name" value="Translation factors"/>
    <property type="match status" value="1"/>
</dbReference>
<evidence type="ECO:0000256" key="3">
    <source>
        <dbReference type="ARBA" id="ARBA00022630"/>
    </source>
</evidence>
<evidence type="ECO:0000313" key="16">
    <source>
        <dbReference type="Proteomes" id="UP000190044"/>
    </source>
</evidence>
<dbReference type="InterPro" id="IPR039261">
    <property type="entry name" value="FNR_nucleotide-bd"/>
</dbReference>
<dbReference type="RefSeq" id="WP_020819423.1">
    <property type="nucleotide sequence ID" value="NZ_FUYP01000024.1"/>
</dbReference>
<keyword evidence="12 13" id="KW-0472">Membrane</keyword>
<evidence type="ECO:0000256" key="12">
    <source>
        <dbReference type="ARBA" id="ARBA00023136"/>
    </source>
</evidence>
<dbReference type="AlphaFoldDB" id="A0A1T5ERW2"/>
<reference evidence="16" key="1">
    <citation type="submission" date="2017-02" db="EMBL/GenBank/DDBJ databases">
        <authorList>
            <person name="Varghese N."/>
            <person name="Submissions S."/>
        </authorList>
    </citation>
    <scope>NUCLEOTIDE SEQUENCE [LARGE SCALE GENOMIC DNA]</scope>
    <source>
        <strain evidence="16">R11H</strain>
    </source>
</reference>
<evidence type="ECO:0000313" key="15">
    <source>
        <dbReference type="EMBL" id="SKB86656.1"/>
    </source>
</evidence>
<keyword evidence="5" id="KW-0001">2Fe-2S</keyword>
<accession>A0A1T5ERW2</accession>
<evidence type="ECO:0000256" key="6">
    <source>
        <dbReference type="ARBA" id="ARBA00022723"/>
    </source>
</evidence>
<keyword evidence="9" id="KW-0560">Oxidoreductase</keyword>
<dbReference type="GO" id="GO:0046872">
    <property type="term" value="F:metal ion binding"/>
    <property type="evidence" value="ECO:0007669"/>
    <property type="project" value="UniProtKB-KW"/>
</dbReference>